<dbReference type="GeneID" id="71761856"/>
<keyword evidence="2" id="KW-0804">Transcription</keyword>
<evidence type="ECO:0000256" key="2">
    <source>
        <dbReference type="ARBA" id="ARBA00023163"/>
    </source>
</evidence>
<dbReference type="EMBL" id="CP095005">
    <property type="protein sequence ID" value="UOO93985.1"/>
    <property type="molecule type" value="Genomic_DNA"/>
</dbReference>
<dbReference type="AlphaFoldDB" id="A0AAV3SH97"/>
<dbReference type="PANTHER" id="PTHR34236:SF1">
    <property type="entry name" value="DIMETHYL SULFOXIDE REDUCTASE TRANSCRIPTIONAL ACTIVATOR"/>
    <property type="match status" value="1"/>
</dbReference>
<name>A0AAV3SH97_HALDO</name>
<dbReference type="KEGG" id="hdo:MUK72_08370"/>
<sequence length="215" mass="24297">MSVIAECSLDPDRLSFATALSATSAVELDVERVYRTRSAMPVVFCWARSDDLDAFESALADDETVTDVKRLSDADDRRLYRARLTGRASVVTYDAWVDLGAARLEMRYVDGRWHARIRFPGRDALATFREFCLDHDLDFQLDRLYDSDGDDAETARNRLTTSQREALRLAHEGGYFAIPRETTLAEIAAELDISDQATSERLRRGCGRLVSDRFG</sequence>
<accession>A0AAV3SH97</accession>
<reference evidence="5" key="1">
    <citation type="journal article" date="2014" name="Int. J. Syst. Evol. Microbiol.">
        <title>Complete genome sequence of Corynebacterium casei LMG S-19264T (=DSM 44701T), isolated from a smear-ripened cheese.</title>
        <authorList>
            <consortium name="US DOE Joint Genome Institute (JGI-PGF)"/>
            <person name="Walter F."/>
            <person name="Albersmeier A."/>
            <person name="Kalinowski J."/>
            <person name="Ruckert C."/>
        </authorList>
    </citation>
    <scope>NUCLEOTIDE SEQUENCE</scope>
    <source>
        <strain evidence="5">JCM 12289</strain>
    </source>
</reference>
<dbReference type="RefSeq" id="WP_244698807.1">
    <property type="nucleotide sequence ID" value="NZ_BAAADN010000030.1"/>
</dbReference>
<dbReference type="InterPro" id="IPR007050">
    <property type="entry name" value="HTH_bacterioopsin"/>
</dbReference>
<gene>
    <name evidence="5" type="ORF">GCM10008985_21120</name>
    <name evidence="6" type="ORF">MUK72_08370</name>
</gene>
<evidence type="ECO:0000259" key="3">
    <source>
        <dbReference type="Pfam" id="PF04967"/>
    </source>
</evidence>
<dbReference type="SUPFAM" id="SSF88659">
    <property type="entry name" value="Sigma3 and sigma4 domains of RNA polymerase sigma factors"/>
    <property type="match status" value="1"/>
</dbReference>
<dbReference type="Pfam" id="PF04967">
    <property type="entry name" value="HTH_10"/>
    <property type="match status" value="1"/>
</dbReference>
<protein>
    <submittedName>
        <fullName evidence="5">Helix-turn-helix domain-containing protein</fullName>
    </submittedName>
</protein>
<feature type="domain" description="HTH bat-type" evidence="3">
    <location>
        <begin position="159"/>
        <end position="209"/>
    </location>
</feature>
<evidence type="ECO:0000313" key="6">
    <source>
        <dbReference type="EMBL" id="UOO93985.1"/>
    </source>
</evidence>
<evidence type="ECO:0000313" key="7">
    <source>
        <dbReference type="Proteomes" id="UP000830542"/>
    </source>
</evidence>
<dbReference type="Proteomes" id="UP000830542">
    <property type="component" value="Chromosome"/>
</dbReference>
<evidence type="ECO:0000313" key="8">
    <source>
        <dbReference type="Proteomes" id="UP001500962"/>
    </source>
</evidence>
<keyword evidence="7" id="KW-1185">Reference proteome</keyword>
<reference evidence="6" key="2">
    <citation type="submission" date="2022-04" db="EMBL/GenBank/DDBJ databases">
        <title>Sequencing and genomic assembly of Halococcus dombrowskii.</title>
        <authorList>
            <person name="Lim S.W."/>
            <person name="MacLea K.S."/>
        </authorList>
    </citation>
    <scope>NUCLEOTIDE SEQUENCE</scope>
    <source>
        <strain evidence="6">H4</strain>
    </source>
</reference>
<organism evidence="5 8">
    <name type="scientific">Halococcus dombrowskii</name>
    <dbReference type="NCBI Taxonomy" id="179637"/>
    <lineage>
        <taxon>Archaea</taxon>
        <taxon>Methanobacteriati</taxon>
        <taxon>Methanobacteriota</taxon>
        <taxon>Stenosarchaea group</taxon>
        <taxon>Halobacteria</taxon>
        <taxon>Halobacteriales</taxon>
        <taxon>Halococcaceae</taxon>
        <taxon>Halococcus</taxon>
    </lineage>
</organism>
<keyword evidence="1" id="KW-0805">Transcription regulation</keyword>
<dbReference type="InterPro" id="IPR036388">
    <property type="entry name" value="WH-like_DNA-bd_sf"/>
</dbReference>
<dbReference type="Proteomes" id="UP001500962">
    <property type="component" value="Unassembled WGS sequence"/>
</dbReference>
<feature type="domain" description="Bacterioopsin transcriptional activator GAF and HTH associated" evidence="4">
    <location>
        <begin position="15"/>
        <end position="132"/>
    </location>
</feature>
<dbReference type="Pfam" id="PF15915">
    <property type="entry name" value="BAT"/>
    <property type="match status" value="1"/>
</dbReference>
<dbReference type="InterPro" id="IPR013324">
    <property type="entry name" value="RNA_pol_sigma_r3/r4-like"/>
</dbReference>
<reference evidence="5" key="3">
    <citation type="submission" date="2023-12" db="EMBL/GenBank/DDBJ databases">
        <authorList>
            <person name="Sun Q."/>
            <person name="Inoue M."/>
        </authorList>
    </citation>
    <scope>NUCLEOTIDE SEQUENCE</scope>
    <source>
        <strain evidence="5">JCM 12289</strain>
    </source>
</reference>
<evidence type="ECO:0000313" key="5">
    <source>
        <dbReference type="EMBL" id="GAA0464047.1"/>
    </source>
</evidence>
<dbReference type="EMBL" id="BAAADN010000030">
    <property type="protein sequence ID" value="GAA0464047.1"/>
    <property type="molecule type" value="Genomic_DNA"/>
</dbReference>
<proteinExistence type="predicted"/>
<dbReference type="PANTHER" id="PTHR34236">
    <property type="entry name" value="DIMETHYL SULFOXIDE REDUCTASE TRANSCRIPTIONAL ACTIVATOR"/>
    <property type="match status" value="1"/>
</dbReference>
<dbReference type="InterPro" id="IPR031803">
    <property type="entry name" value="BAT_GAF/HTH-assoc"/>
</dbReference>
<evidence type="ECO:0000259" key="4">
    <source>
        <dbReference type="Pfam" id="PF15915"/>
    </source>
</evidence>
<evidence type="ECO:0000256" key="1">
    <source>
        <dbReference type="ARBA" id="ARBA00023015"/>
    </source>
</evidence>
<dbReference type="Gene3D" id="1.10.10.10">
    <property type="entry name" value="Winged helix-like DNA-binding domain superfamily/Winged helix DNA-binding domain"/>
    <property type="match status" value="1"/>
</dbReference>